<dbReference type="OrthoDB" id="9807293at2"/>
<gene>
    <name evidence="8" type="ORF">SLUN_20965</name>
</gene>
<feature type="transmembrane region" description="Helical" evidence="7">
    <location>
        <begin position="12"/>
        <end position="34"/>
    </location>
</feature>
<dbReference type="InterPro" id="IPR023271">
    <property type="entry name" value="Aquaporin-like"/>
</dbReference>
<evidence type="ECO:0000256" key="4">
    <source>
        <dbReference type="ARBA" id="ARBA00022989"/>
    </source>
</evidence>
<evidence type="ECO:0000256" key="5">
    <source>
        <dbReference type="ARBA" id="ARBA00023136"/>
    </source>
</evidence>
<reference evidence="8 9" key="1">
    <citation type="submission" date="2018-01" db="EMBL/GenBank/DDBJ databases">
        <title>Complete genome sequence of Streptomyces lunaelactis MM109T, a Ferroverdin A producer isolated from cave moonmilk deposits.</title>
        <authorList>
            <person name="Naome A."/>
            <person name="Martinet L."/>
            <person name="Maciejewska M."/>
            <person name="Anderssen S."/>
            <person name="Adam D."/>
            <person name="Tenconi E."/>
            <person name="Deflandre B."/>
            <person name="Arguelles-Arias A."/>
            <person name="Calusinska M."/>
            <person name="Copieters W."/>
            <person name="Karim L."/>
            <person name="Hanikenne M."/>
            <person name="Baurain D."/>
            <person name="van Wezel G."/>
            <person name="Smargiasso N."/>
            <person name="de Pauw E."/>
            <person name="Delfosse P."/>
            <person name="Rigali S."/>
        </authorList>
    </citation>
    <scope>NUCLEOTIDE SEQUENCE [LARGE SCALE GENOMIC DNA]</scope>
    <source>
        <strain evidence="8 9">MM109</strain>
    </source>
</reference>
<evidence type="ECO:0000256" key="1">
    <source>
        <dbReference type="ARBA" id="ARBA00004141"/>
    </source>
</evidence>
<proteinExistence type="inferred from homology"/>
<dbReference type="PRINTS" id="PR00783">
    <property type="entry name" value="MINTRINSICP"/>
</dbReference>
<organism evidence="8 9">
    <name type="scientific">Streptomyces lunaelactis</name>
    <dbReference type="NCBI Taxonomy" id="1535768"/>
    <lineage>
        <taxon>Bacteria</taxon>
        <taxon>Bacillati</taxon>
        <taxon>Actinomycetota</taxon>
        <taxon>Actinomycetes</taxon>
        <taxon>Kitasatosporales</taxon>
        <taxon>Streptomycetaceae</taxon>
        <taxon>Streptomyces</taxon>
    </lineage>
</organism>
<sequence>MEENTYPQKLLAEMLGTAVLVFIGVGSVPATLIVGGDAPFTMAQLGMISLAFATAVIAMVYAIGHISGCQINPAITLALAATKKMPWRDVPGYIAAQVAGAVLGALAIVGVLGKKAVDVGLGIAAYGTGVGAGQAFFAEAIGTFILAFIVFGAIDRRAAGGFAGLAIGLGVFAIIIPVAPATAASINPARTLGPMITGELFNGTVHWDQLPVYLAAEVIGAIAAGVLYTALNAHRKAAAATAAENRAAQPASAEGALS</sequence>
<evidence type="ECO:0000256" key="6">
    <source>
        <dbReference type="RuleBase" id="RU000477"/>
    </source>
</evidence>
<dbReference type="GO" id="GO:0015267">
    <property type="term" value="F:channel activity"/>
    <property type="evidence" value="ECO:0007669"/>
    <property type="project" value="InterPro"/>
</dbReference>
<feature type="transmembrane region" description="Helical" evidence="7">
    <location>
        <begin position="93"/>
        <end position="112"/>
    </location>
</feature>
<evidence type="ECO:0000256" key="3">
    <source>
        <dbReference type="ARBA" id="ARBA00022692"/>
    </source>
</evidence>
<dbReference type="PANTHER" id="PTHR45724">
    <property type="entry name" value="AQUAPORIN NIP2-1"/>
    <property type="match status" value="1"/>
</dbReference>
<dbReference type="GO" id="GO:0016020">
    <property type="term" value="C:membrane"/>
    <property type="evidence" value="ECO:0007669"/>
    <property type="project" value="UniProtKB-SubCell"/>
</dbReference>
<keyword evidence="5 7" id="KW-0472">Membrane</keyword>
<evidence type="ECO:0000313" key="8">
    <source>
        <dbReference type="EMBL" id="AVZ74268.1"/>
    </source>
</evidence>
<keyword evidence="4 7" id="KW-1133">Transmembrane helix</keyword>
<dbReference type="Pfam" id="PF00230">
    <property type="entry name" value="MIP"/>
    <property type="match status" value="1"/>
</dbReference>
<dbReference type="EMBL" id="CP026304">
    <property type="protein sequence ID" value="AVZ74268.1"/>
    <property type="molecule type" value="Genomic_DNA"/>
</dbReference>
<dbReference type="Gene3D" id="1.20.1080.10">
    <property type="entry name" value="Glycerol uptake facilitator protein"/>
    <property type="match status" value="1"/>
</dbReference>
<dbReference type="InterPro" id="IPR022357">
    <property type="entry name" value="MIP_CS"/>
</dbReference>
<evidence type="ECO:0000313" key="9">
    <source>
        <dbReference type="Proteomes" id="UP000244201"/>
    </source>
</evidence>
<protein>
    <submittedName>
        <fullName evidence="8">Aquaporin family protein</fullName>
    </submittedName>
</protein>
<dbReference type="InterPro" id="IPR000425">
    <property type="entry name" value="MIP"/>
</dbReference>
<comment type="similarity">
    <text evidence="6">Belongs to the MIP/aquaporin (TC 1.A.8) family.</text>
</comment>
<dbReference type="GeneID" id="55657725"/>
<keyword evidence="9" id="KW-1185">Reference proteome</keyword>
<dbReference type="Proteomes" id="UP000244201">
    <property type="component" value="Chromosome"/>
</dbReference>
<name>A0A2R4T565_9ACTN</name>
<dbReference type="RefSeq" id="WP_108150574.1">
    <property type="nucleotide sequence ID" value="NZ_CP026304.1"/>
</dbReference>
<evidence type="ECO:0000256" key="2">
    <source>
        <dbReference type="ARBA" id="ARBA00022448"/>
    </source>
</evidence>
<dbReference type="KEGG" id="slk:SLUN_20965"/>
<feature type="transmembrane region" description="Helical" evidence="7">
    <location>
        <begin position="161"/>
        <end position="186"/>
    </location>
</feature>
<feature type="transmembrane region" description="Helical" evidence="7">
    <location>
        <begin position="210"/>
        <end position="231"/>
    </location>
</feature>
<evidence type="ECO:0000256" key="7">
    <source>
        <dbReference type="SAM" id="Phobius"/>
    </source>
</evidence>
<dbReference type="PANTHER" id="PTHR45724:SF13">
    <property type="entry name" value="AQUAPORIN NIP1-1-RELATED"/>
    <property type="match status" value="1"/>
</dbReference>
<comment type="subcellular location">
    <subcellularLocation>
        <location evidence="1">Membrane</location>
        <topology evidence="1">Multi-pass membrane protein</topology>
    </subcellularLocation>
</comment>
<dbReference type="InterPro" id="IPR034294">
    <property type="entry name" value="Aquaporin_transptr"/>
</dbReference>
<dbReference type="AlphaFoldDB" id="A0A2R4T565"/>
<feature type="transmembrane region" description="Helical" evidence="7">
    <location>
        <begin position="132"/>
        <end position="154"/>
    </location>
</feature>
<dbReference type="PROSITE" id="PS00221">
    <property type="entry name" value="MIP"/>
    <property type="match status" value="1"/>
</dbReference>
<keyword evidence="3 6" id="KW-0812">Transmembrane</keyword>
<keyword evidence="2 6" id="KW-0813">Transport</keyword>
<accession>A0A2R4T565</accession>
<dbReference type="SUPFAM" id="SSF81338">
    <property type="entry name" value="Aquaporin-like"/>
    <property type="match status" value="1"/>
</dbReference>
<feature type="transmembrane region" description="Helical" evidence="7">
    <location>
        <begin position="40"/>
        <end position="63"/>
    </location>
</feature>